<dbReference type="SUPFAM" id="SSF161111">
    <property type="entry name" value="Cation efflux protein transmembrane domain-like"/>
    <property type="match status" value="1"/>
</dbReference>
<evidence type="ECO:0000313" key="8">
    <source>
        <dbReference type="EMBL" id="KKL07262.1"/>
    </source>
</evidence>
<dbReference type="GO" id="GO:0016020">
    <property type="term" value="C:membrane"/>
    <property type="evidence" value="ECO:0007669"/>
    <property type="project" value="UniProtKB-SubCell"/>
</dbReference>
<protein>
    <recommendedName>
        <fullName evidence="7">Cation efflux protein transmembrane domain-containing protein</fullName>
    </recommendedName>
</protein>
<dbReference type="Gene3D" id="1.20.1510.10">
    <property type="entry name" value="Cation efflux protein transmembrane domain"/>
    <property type="match status" value="1"/>
</dbReference>
<reference evidence="8" key="1">
    <citation type="journal article" date="2015" name="Nature">
        <title>Complex archaea that bridge the gap between prokaryotes and eukaryotes.</title>
        <authorList>
            <person name="Spang A."/>
            <person name="Saw J.H."/>
            <person name="Jorgensen S.L."/>
            <person name="Zaremba-Niedzwiedzka K."/>
            <person name="Martijn J."/>
            <person name="Lind A.E."/>
            <person name="van Eijk R."/>
            <person name="Schleper C."/>
            <person name="Guy L."/>
            <person name="Ettema T.J."/>
        </authorList>
    </citation>
    <scope>NUCLEOTIDE SEQUENCE</scope>
</reference>
<feature type="domain" description="Cation efflux protein transmembrane" evidence="7">
    <location>
        <begin position="26"/>
        <end position="220"/>
    </location>
</feature>
<feature type="transmembrane region" description="Helical" evidence="6">
    <location>
        <begin position="126"/>
        <end position="151"/>
    </location>
</feature>
<accession>A0A0F9B0I5</accession>
<comment type="caution">
    <text evidence="8">The sequence shown here is derived from an EMBL/GenBank/DDBJ whole genome shotgun (WGS) entry which is preliminary data.</text>
</comment>
<dbReference type="PANTHER" id="PTHR43840">
    <property type="entry name" value="MITOCHONDRIAL METAL TRANSPORTER 1-RELATED"/>
    <property type="match status" value="1"/>
</dbReference>
<dbReference type="PANTHER" id="PTHR43840:SF15">
    <property type="entry name" value="MITOCHONDRIAL METAL TRANSPORTER 1-RELATED"/>
    <property type="match status" value="1"/>
</dbReference>
<evidence type="ECO:0000256" key="2">
    <source>
        <dbReference type="ARBA" id="ARBA00022448"/>
    </source>
</evidence>
<dbReference type="InterPro" id="IPR050291">
    <property type="entry name" value="CDF_Transporter"/>
</dbReference>
<dbReference type="InterPro" id="IPR027469">
    <property type="entry name" value="Cation_efflux_TMD_sf"/>
</dbReference>
<evidence type="ECO:0000256" key="6">
    <source>
        <dbReference type="SAM" id="Phobius"/>
    </source>
</evidence>
<keyword evidence="4 6" id="KW-1133">Transmembrane helix</keyword>
<name>A0A0F9B0I5_9ZZZZ</name>
<feature type="transmembrane region" description="Helical" evidence="6">
    <location>
        <begin position="91"/>
        <end position="114"/>
    </location>
</feature>
<dbReference type="EMBL" id="LAZR01043360">
    <property type="protein sequence ID" value="KKL07262.1"/>
    <property type="molecule type" value="Genomic_DNA"/>
</dbReference>
<gene>
    <name evidence="8" type="ORF">LCGC14_2587800</name>
</gene>
<feature type="transmembrane region" description="Helical" evidence="6">
    <location>
        <begin position="21"/>
        <end position="39"/>
    </location>
</feature>
<dbReference type="AlphaFoldDB" id="A0A0F9B0I5"/>
<proteinExistence type="predicted"/>
<dbReference type="GO" id="GO:0008324">
    <property type="term" value="F:monoatomic cation transmembrane transporter activity"/>
    <property type="evidence" value="ECO:0007669"/>
    <property type="project" value="InterPro"/>
</dbReference>
<keyword evidence="5 6" id="KW-0472">Membrane</keyword>
<sequence length="270" mass="29844">MSQSIRTMPQEQQKALRRARWLEVIWIGVLVTIVTAIYLSVGNSQAMKTAWIEDMLSFVPPLAFLIASWIEGWKPNARFPLGYIRVTSIAYLISAVALGGVGVFLIVDSALALIKQEHPTIGSVELFGVTIWFGWLMIAALVYSVVLPVIFGRLKTGPARTLHDKTLWADALMNKADWMTGVAAVIGILGIGLGWWWADAVAAILIALDVLRDGVKHTGAAIRDLSDEMPRTIDDQSFDPLIGQVQDLVGGLPWVRATRLRLREEVRFLT</sequence>
<evidence type="ECO:0000256" key="5">
    <source>
        <dbReference type="ARBA" id="ARBA00023136"/>
    </source>
</evidence>
<keyword evidence="3 6" id="KW-0812">Transmembrane</keyword>
<dbReference type="InterPro" id="IPR058533">
    <property type="entry name" value="Cation_efflux_TM"/>
</dbReference>
<organism evidence="8">
    <name type="scientific">marine sediment metagenome</name>
    <dbReference type="NCBI Taxonomy" id="412755"/>
    <lineage>
        <taxon>unclassified sequences</taxon>
        <taxon>metagenomes</taxon>
        <taxon>ecological metagenomes</taxon>
    </lineage>
</organism>
<feature type="non-terminal residue" evidence="8">
    <location>
        <position position="270"/>
    </location>
</feature>
<evidence type="ECO:0000256" key="1">
    <source>
        <dbReference type="ARBA" id="ARBA00004141"/>
    </source>
</evidence>
<evidence type="ECO:0000256" key="4">
    <source>
        <dbReference type="ARBA" id="ARBA00022989"/>
    </source>
</evidence>
<evidence type="ECO:0000256" key="3">
    <source>
        <dbReference type="ARBA" id="ARBA00022692"/>
    </source>
</evidence>
<feature type="transmembrane region" description="Helical" evidence="6">
    <location>
        <begin position="51"/>
        <end position="70"/>
    </location>
</feature>
<comment type="subcellular location">
    <subcellularLocation>
        <location evidence="1">Membrane</location>
        <topology evidence="1">Multi-pass membrane protein</topology>
    </subcellularLocation>
</comment>
<dbReference type="Pfam" id="PF01545">
    <property type="entry name" value="Cation_efflux"/>
    <property type="match status" value="1"/>
</dbReference>
<keyword evidence="2" id="KW-0813">Transport</keyword>
<feature type="transmembrane region" description="Helical" evidence="6">
    <location>
        <begin position="178"/>
        <end position="198"/>
    </location>
</feature>
<evidence type="ECO:0000259" key="7">
    <source>
        <dbReference type="Pfam" id="PF01545"/>
    </source>
</evidence>